<dbReference type="RefSeq" id="XP_016759228.1">
    <property type="nucleotide sequence ID" value="XM_016905977.1"/>
</dbReference>
<gene>
    <name evidence="4" type="ORF">SEPMUDRAFT_150122</name>
</gene>
<dbReference type="AlphaFoldDB" id="M3D1V7"/>
<dbReference type="GO" id="GO:0000076">
    <property type="term" value="P:DNA replication checkpoint signaling"/>
    <property type="evidence" value="ECO:0007669"/>
    <property type="project" value="TreeGrafter"/>
</dbReference>
<proteinExistence type="inferred from homology"/>
<dbReference type="Proteomes" id="UP000016931">
    <property type="component" value="Unassembled WGS sequence"/>
</dbReference>
<dbReference type="Gene3D" id="3.70.10.10">
    <property type="match status" value="1"/>
</dbReference>
<dbReference type="GO" id="GO:0006281">
    <property type="term" value="P:DNA repair"/>
    <property type="evidence" value="ECO:0007669"/>
    <property type="project" value="UniProtKB-UniRule"/>
</dbReference>
<dbReference type="eggNOG" id="KOG2810">
    <property type="taxonomic scope" value="Eukaryota"/>
</dbReference>
<dbReference type="InterPro" id="IPR007268">
    <property type="entry name" value="Rad9/Ddc1"/>
</dbReference>
<dbReference type="OMA" id="NETQCRF"/>
<comment type="function">
    <text evidence="2">Acts in DNA repair and mutagenesis. Involved in promoting resistance to ionizing radiation and UV light, as well as regulating cell cycle progression after irradiation.</text>
</comment>
<feature type="region of interest" description="Disordered" evidence="3">
    <location>
        <begin position="284"/>
        <end position="381"/>
    </location>
</feature>
<protein>
    <recommendedName>
        <fullName evidence="2">DNA repair protein rad9</fullName>
    </recommendedName>
</protein>
<dbReference type="PIRSF" id="PIRSF009303">
    <property type="entry name" value="Cell_cycle_RAD9"/>
    <property type="match status" value="1"/>
</dbReference>
<name>M3D1V7_SPHMS</name>
<dbReference type="PANTHER" id="PTHR15237">
    <property type="entry name" value="DNA REPAIR PROTEIN RAD9"/>
    <property type="match status" value="1"/>
</dbReference>
<dbReference type="SUPFAM" id="SSF55979">
    <property type="entry name" value="DNA clamp"/>
    <property type="match status" value="1"/>
</dbReference>
<evidence type="ECO:0000313" key="5">
    <source>
        <dbReference type="Proteomes" id="UP000016931"/>
    </source>
</evidence>
<dbReference type="EMBL" id="KB456266">
    <property type="protein sequence ID" value="EMF11107.1"/>
    <property type="molecule type" value="Genomic_DNA"/>
</dbReference>
<dbReference type="InterPro" id="IPR026584">
    <property type="entry name" value="Rad9"/>
</dbReference>
<dbReference type="GO" id="GO:0031573">
    <property type="term" value="P:mitotic intra-S DNA damage checkpoint signaling"/>
    <property type="evidence" value="ECO:0007669"/>
    <property type="project" value="TreeGrafter"/>
</dbReference>
<keyword evidence="5" id="KW-1185">Reference proteome</keyword>
<dbReference type="PANTHER" id="PTHR15237:SF0">
    <property type="entry name" value="CELL CYCLE CHECKPOINT CONTROL PROTEIN"/>
    <property type="match status" value="1"/>
</dbReference>
<dbReference type="OrthoDB" id="60092at2759"/>
<dbReference type="GeneID" id="27903114"/>
<dbReference type="InterPro" id="IPR046938">
    <property type="entry name" value="DNA_clamp_sf"/>
</dbReference>
<keyword evidence="2" id="KW-0227">DNA damage</keyword>
<comment type="similarity">
    <text evidence="1 2">Belongs to the rad9 family.</text>
</comment>
<organism evidence="4 5">
    <name type="scientific">Sphaerulina musiva (strain SO2202)</name>
    <name type="common">Poplar stem canker fungus</name>
    <name type="synonym">Septoria musiva</name>
    <dbReference type="NCBI Taxonomy" id="692275"/>
    <lineage>
        <taxon>Eukaryota</taxon>
        <taxon>Fungi</taxon>
        <taxon>Dikarya</taxon>
        <taxon>Ascomycota</taxon>
        <taxon>Pezizomycotina</taxon>
        <taxon>Dothideomycetes</taxon>
        <taxon>Dothideomycetidae</taxon>
        <taxon>Mycosphaerellales</taxon>
        <taxon>Mycosphaerellaceae</taxon>
        <taxon>Sphaerulina</taxon>
    </lineage>
</organism>
<evidence type="ECO:0000256" key="2">
    <source>
        <dbReference type="PIRNR" id="PIRNR009303"/>
    </source>
</evidence>
<evidence type="ECO:0000256" key="3">
    <source>
        <dbReference type="SAM" id="MobiDB-lite"/>
    </source>
</evidence>
<dbReference type="GO" id="GO:0071479">
    <property type="term" value="P:cellular response to ionizing radiation"/>
    <property type="evidence" value="ECO:0007669"/>
    <property type="project" value="TreeGrafter"/>
</dbReference>
<dbReference type="HOGENOM" id="CLU_030657_1_0_1"/>
<accession>M3D1V7</accession>
<evidence type="ECO:0000256" key="1">
    <source>
        <dbReference type="ARBA" id="ARBA00008494"/>
    </source>
</evidence>
<evidence type="ECO:0000313" key="4">
    <source>
        <dbReference type="EMBL" id="EMF11107.1"/>
    </source>
</evidence>
<dbReference type="Pfam" id="PF04139">
    <property type="entry name" value="Rad9"/>
    <property type="match status" value="1"/>
</dbReference>
<dbReference type="GO" id="GO:0030896">
    <property type="term" value="C:checkpoint clamp complex"/>
    <property type="evidence" value="ECO:0007669"/>
    <property type="project" value="UniProtKB-UniRule"/>
</dbReference>
<reference evidence="4 5" key="1">
    <citation type="journal article" date="2012" name="PLoS Pathog.">
        <title>Diverse lifestyles and strategies of plant pathogenesis encoded in the genomes of eighteen Dothideomycetes fungi.</title>
        <authorList>
            <person name="Ohm R.A."/>
            <person name="Feau N."/>
            <person name="Henrissat B."/>
            <person name="Schoch C.L."/>
            <person name="Horwitz B.A."/>
            <person name="Barry K.W."/>
            <person name="Condon B.J."/>
            <person name="Copeland A.C."/>
            <person name="Dhillon B."/>
            <person name="Glaser F."/>
            <person name="Hesse C.N."/>
            <person name="Kosti I."/>
            <person name="LaButti K."/>
            <person name="Lindquist E.A."/>
            <person name="Lucas S."/>
            <person name="Salamov A.A."/>
            <person name="Bradshaw R.E."/>
            <person name="Ciuffetti L."/>
            <person name="Hamelin R.C."/>
            <person name="Kema G.H.J."/>
            <person name="Lawrence C."/>
            <person name="Scott J.A."/>
            <person name="Spatafora J.W."/>
            <person name="Turgeon B.G."/>
            <person name="de Wit P.J.G.M."/>
            <person name="Zhong S."/>
            <person name="Goodwin S.B."/>
            <person name="Grigoriev I.V."/>
        </authorList>
    </citation>
    <scope>NUCLEOTIDE SEQUENCE [LARGE SCALE GENOMIC DNA]</scope>
    <source>
        <strain evidence="4 5">SO2202</strain>
    </source>
</reference>
<sequence>MAVLTFSLSPEATGRVFELLQCLAKFGDAVSIEARTDRFTLTALNSSRTAYASFTLDARAFFIDYDFAANSQASGGDRFTCQLYNKALQAVFKGRSGDVRRPETMIERCDLSIQEGEGNAECRLIIKMLSKHGMTKTYRLTYESVEVMHALFDKTSATQGFRISSRTLREYTEHFGPKTEQLDLVAQEGKVTFTSFTERSADQKETLRAPLETAVAIHTEDFEDFHMQEDLHIVINVNDFRAIAIHAETLRGSVTARFSYPNRPLQFEYQNFGVHSEFTLMTTGDRRAGSSAPKPNAKYVSTRPNGTSSSRQPSVASMQSGSRALPEQHYPSRPNAGKSFSSQSQRPRLGQQVRPTSGTVTEDEEDPDPDSLFVPDGGANDDQVWDAADYDNNNEDEMLGWDASNDNFTASMRPTIRDLSGRGIASQTGRDTQDPETTRPQRQANLGHGIDPTQRLSQLHGMFD</sequence>
<feature type="compositionally biased region" description="Polar residues" evidence="3">
    <location>
        <begin position="302"/>
        <end position="322"/>
    </location>
</feature>
<feature type="region of interest" description="Disordered" evidence="3">
    <location>
        <begin position="420"/>
        <end position="464"/>
    </location>
</feature>
<dbReference type="STRING" id="692275.M3D1V7"/>